<accession>A0A401TB78</accession>
<evidence type="ECO:0000313" key="2">
    <source>
        <dbReference type="Proteomes" id="UP000287033"/>
    </source>
</evidence>
<dbReference type="EMBL" id="BEZZ01025921">
    <property type="protein sequence ID" value="GCC39845.1"/>
    <property type="molecule type" value="Genomic_DNA"/>
</dbReference>
<keyword evidence="2" id="KW-1185">Reference proteome</keyword>
<proteinExistence type="predicted"/>
<gene>
    <name evidence="1" type="ORF">chiPu_0023724</name>
</gene>
<sequence>YSQGPNFVKEGCALWDESSVAVIALSLIHPYLLS</sequence>
<organism evidence="1 2">
    <name type="scientific">Chiloscyllium punctatum</name>
    <name type="common">Brownbanded bambooshark</name>
    <name type="synonym">Hemiscyllium punctatum</name>
    <dbReference type="NCBI Taxonomy" id="137246"/>
    <lineage>
        <taxon>Eukaryota</taxon>
        <taxon>Metazoa</taxon>
        <taxon>Chordata</taxon>
        <taxon>Craniata</taxon>
        <taxon>Vertebrata</taxon>
        <taxon>Chondrichthyes</taxon>
        <taxon>Elasmobranchii</taxon>
        <taxon>Galeomorphii</taxon>
        <taxon>Galeoidea</taxon>
        <taxon>Orectolobiformes</taxon>
        <taxon>Hemiscylliidae</taxon>
        <taxon>Chiloscyllium</taxon>
    </lineage>
</organism>
<dbReference type="Proteomes" id="UP000287033">
    <property type="component" value="Unassembled WGS sequence"/>
</dbReference>
<dbReference type="AlphaFoldDB" id="A0A401TB78"/>
<reference evidence="1 2" key="1">
    <citation type="journal article" date="2018" name="Nat. Ecol. Evol.">
        <title>Shark genomes provide insights into elasmobranch evolution and the origin of vertebrates.</title>
        <authorList>
            <person name="Hara Y"/>
            <person name="Yamaguchi K"/>
            <person name="Onimaru K"/>
            <person name="Kadota M"/>
            <person name="Koyanagi M"/>
            <person name="Keeley SD"/>
            <person name="Tatsumi K"/>
            <person name="Tanaka K"/>
            <person name="Motone F"/>
            <person name="Kageyama Y"/>
            <person name="Nozu R"/>
            <person name="Adachi N"/>
            <person name="Nishimura O"/>
            <person name="Nakagawa R"/>
            <person name="Tanegashima C"/>
            <person name="Kiyatake I"/>
            <person name="Matsumoto R"/>
            <person name="Murakumo K"/>
            <person name="Nishida K"/>
            <person name="Terakita A"/>
            <person name="Kuratani S"/>
            <person name="Sato K"/>
            <person name="Hyodo S Kuraku.S."/>
        </authorList>
    </citation>
    <scope>NUCLEOTIDE SEQUENCE [LARGE SCALE GENOMIC DNA]</scope>
</reference>
<protein>
    <submittedName>
        <fullName evidence="1">Uncharacterized protein</fullName>
    </submittedName>
</protein>
<comment type="caution">
    <text evidence="1">The sequence shown here is derived from an EMBL/GenBank/DDBJ whole genome shotgun (WGS) entry which is preliminary data.</text>
</comment>
<evidence type="ECO:0000313" key="1">
    <source>
        <dbReference type="EMBL" id="GCC39845.1"/>
    </source>
</evidence>
<feature type="non-terminal residue" evidence="1">
    <location>
        <position position="1"/>
    </location>
</feature>
<name>A0A401TB78_CHIPU</name>